<reference evidence="1 2" key="1">
    <citation type="submission" date="2023-07" db="EMBL/GenBank/DDBJ databases">
        <title>Sequencing the genomes of 1000 actinobacteria strains.</title>
        <authorList>
            <person name="Klenk H.-P."/>
        </authorList>
    </citation>
    <scope>NUCLEOTIDE SEQUENCE [LARGE SCALE GENOMIC DNA]</scope>
    <source>
        <strain evidence="1 2">DSM 20167</strain>
    </source>
</reference>
<gene>
    <name evidence="1" type="ORF">J2S64_002592</name>
</gene>
<sequence length="82" mass="9311">MRYHWPCGRGLGITCSVVLLVDRDTGTIRGIGYLMVHAENVHAEQAQSQRNQNESRLKRQSQECSAFRHGVLTSLKFLSNRP</sequence>
<evidence type="ECO:0000313" key="1">
    <source>
        <dbReference type="EMBL" id="MDR7358901.1"/>
    </source>
</evidence>
<keyword evidence="2" id="KW-1185">Reference proteome</keyword>
<organism evidence="1 2">
    <name type="scientific">Paeniglutamicibacter sulfureus</name>
    <dbReference type="NCBI Taxonomy" id="43666"/>
    <lineage>
        <taxon>Bacteria</taxon>
        <taxon>Bacillati</taxon>
        <taxon>Actinomycetota</taxon>
        <taxon>Actinomycetes</taxon>
        <taxon>Micrococcales</taxon>
        <taxon>Micrococcaceae</taxon>
        <taxon>Paeniglutamicibacter</taxon>
    </lineage>
</organism>
<comment type="caution">
    <text evidence="1">The sequence shown here is derived from an EMBL/GenBank/DDBJ whole genome shotgun (WGS) entry which is preliminary data.</text>
</comment>
<proteinExistence type="predicted"/>
<evidence type="ECO:0000313" key="2">
    <source>
        <dbReference type="Proteomes" id="UP001183817"/>
    </source>
</evidence>
<name>A0ABU2BKX9_9MICC</name>
<dbReference type="Proteomes" id="UP001183817">
    <property type="component" value="Unassembled WGS sequence"/>
</dbReference>
<dbReference type="EMBL" id="JAVDYI010000001">
    <property type="protein sequence ID" value="MDR7358901.1"/>
    <property type="molecule type" value="Genomic_DNA"/>
</dbReference>
<protein>
    <submittedName>
        <fullName evidence="1">Uncharacterized protein</fullName>
    </submittedName>
</protein>
<accession>A0ABU2BKX9</accession>